<dbReference type="Proteomes" id="UP001153620">
    <property type="component" value="Chromosome 4"/>
</dbReference>
<feature type="transmembrane region" description="Helical" evidence="8">
    <location>
        <begin position="658"/>
        <end position="677"/>
    </location>
</feature>
<evidence type="ECO:0000256" key="3">
    <source>
        <dbReference type="ARBA" id="ARBA00023043"/>
    </source>
</evidence>
<dbReference type="PANTHER" id="PTHR47143">
    <property type="entry name" value="TRANSIENT RECEPTOR POTENTIAL CATION CHANNEL PROTEIN PAINLESS"/>
    <property type="match status" value="1"/>
</dbReference>
<sequence>MKEMNNLAFICDSVYCVKNIDAEEKLLLKKLSEAFSCRNLEKFKMLLQRPIRKSLALIPSQSSIYDPKSYDSLRAKRFNFFRNSTSTNTSTSTCTSISTTASIDELSMEEKNNKNKTRTINLNNQISQRILCYRKNNEELSLIERIMKEPDSHEFISFIWTECDFWRDPVALYAVNDKGMCFMDFVIESGDDMNLFTFLIHDLSDEMRSDKNYFLKIKNEIYAKKSGISIFSKIYSKMQADEALVDICLIILNEILKEMKEICDIRREVRIDAVLSMPEGPTQNNLLRILIKFWKVNSKDYHYYRNAFCEISPFFKLFLSLKEHDEDDFEDAFPEYLDYLRQNSINNENFTLTIREDTNILLTLALDTGMRKAMHILISCQSIDPQRPQTTLDFSISNEISMLKLLESGYYLGYEDESAKDGHWFNAKVFEQFLDSCVTMAPANGVNRDELNVGIQLDYTFLISPDIRPIVMKNYQSENGSLIFSAGMRPLEWILESDRLRHLITHPLLSTFINLKSHKFSQIYNLNLYMFCIFYVFPFMLLFVHYDLSDDTDMLRILSPAAVATFYLTIRESIQFFWIIDSKLEYFKKKSNKLEMLMIFSSWWLLMALVTHNFHSYQVSSAFIILFGAIELLSILPYSSLSIYMFMLKEVTITFLKFFTIFILIILAFTFSFYAILKPIKHSSNQSYNDTATMQANEAVFKNFENPFTSFIKTILMFAGDFSVEPFKLDSIWKQILFLCFVLTAFILYNLINGLAISDIQKLKDDAEFLNLKQRIRTTADCEKILCNLYWKICGTKNTNQHRSPRDIEKNNLDDNDQHLNFIKRTAKKILTFIVNRYPFLHKMDSLWIDLKYKAIFYKLNKNQEPILRKKNGAVKSYSLDDENYEQLIAIIKKKDKNYEDIGEKIESIEKDVKRLMMQMDEMLRTMRDERDPPPSNKHHPMDDPHPKPSNSLAFTVGVLIAATFIGIFTLFHLLRILLKYLKKYLASSDEIHLEPQTLTVKSREDARKLSSSCVEKLHTEMLKELKVDDVNCVQFDLDKCDKLLTRFDEKRLRTQSTRVKGGQVNNQRVRKFGQTMKPMRNKTEEVTFFAGRSHRFMQDV</sequence>
<keyword evidence="2" id="KW-0677">Repeat</keyword>
<protein>
    <submittedName>
        <fullName evidence="9">Uncharacterized protein</fullName>
    </submittedName>
</protein>
<evidence type="ECO:0000256" key="1">
    <source>
        <dbReference type="ARBA" id="ARBA00022448"/>
    </source>
</evidence>
<evidence type="ECO:0000313" key="9">
    <source>
        <dbReference type="EMBL" id="CAG9810532.1"/>
    </source>
</evidence>
<evidence type="ECO:0000256" key="2">
    <source>
        <dbReference type="ARBA" id="ARBA00022737"/>
    </source>
</evidence>
<feature type="transmembrane region" description="Helical" evidence="8">
    <location>
        <begin position="622"/>
        <end position="646"/>
    </location>
</feature>
<dbReference type="GO" id="GO:0022857">
    <property type="term" value="F:transmembrane transporter activity"/>
    <property type="evidence" value="ECO:0007669"/>
    <property type="project" value="TreeGrafter"/>
</dbReference>
<dbReference type="InterPro" id="IPR052076">
    <property type="entry name" value="TRP_cation_channel"/>
</dbReference>
<keyword evidence="4" id="KW-0406">Ion transport</keyword>
<feature type="transmembrane region" description="Helical" evidence="8">
    <location>
        <begin position="736"/>
        <end position="757"/>
    </location>
</feature>
<organism evidence="9 10">
    <name type="scientific">Chironomus riparius</name>
    <dbReference type="NCBI Taxonomy" id="315576"/>
    <lineage>
        <taxon>Eukaryota</taxon>
        <taxon>Metazoa</taxon>
        <taxon>Ecdysozoa</taxon>
        <taxon>Arthropoda</taxon>
        <taxon>Hexapoda</taxon>
        <taxon>Insecta</taxon>
        <taxon>Pterygota</taxon>
        <taxon>Neoptera</taxon>
        <taxon>Endopterygota</taxon>
        <taxon>Diptera</taxon>
        <taxon>Nematocera</taxon>
        <taxon>Chironomoidea</taxon>
        <taxon>Chironomidae</taxon>
        <taxon>Chironominae</taxon>
        <taxon>Chironomus</taxon>
    </lineage>
</organism>
<evidence type="ECO:0000256" key="6">
    <source>
        <dbReference type="SAM" id="Coils"/>
    </source>
</evidence>
<keyword evidence="8" id="KW-1133">Transmembrane helix</keyword>
<dbReference type="AlphaFoldDB" id="A0A9N9S5L3"/>
<evidence type="ECO:0000313" key="10">
    <source>
        <dbReference type="Proteomes" id="UP001153620"/>
    </source>
</evidence>
<dbReference type="PANTHER" id="PTHR47143:SF4">
    <property type="entry name" value="TRANSIENT RECEPTOR POTENTIAL CATION CHANNEL PROTEIN PAINLESS"/>
    <property type="match status" value="1"/>
</dbReference>
<feature type="transmembrane region" description="Helical" evidence="8">
    <location>
        <begin position="526"/>
        <end position="545"/>
    </location>
</feature>
<keyword evidence="5" id="KW-0407">Ion channel</keyword>
<keyword evidence="8" id="KW-0812">Transmembrane</keyword>
<reference evidence="9" key="2">
    <citation type="submission" date="2022-10" db="EMBL/GenBank/DDBJ databases">
        <authorList>
            <consortium name="ENA_rothamsted_submissions"/>
            <consortium name="culmorum"/>
            <person name="King R."/>
        </authorList>
    </citation>
    <scope>NUCLEOTIDE SEQUENCE</scope>
</reference>
<feature type="transmembrane region" description="Helical" evidence="8">
    <location>
        <begin position="953"/>
        <end position="975"/>
    </location>
</feature>
<keyword evidence="6" id="KW-0175">Coiled coil</keyword>
<keyword evidence="8" id="KW-0472">Membrane</keyword>
<keyword evidence="10" id="KW-1185">Reference proteome</keyword>
<feature type="region of interest" description="Disordered" evidence="7">
    <location>
        <begin position="928"/>
        <end position="948"/>
    </location>
</feature>
<dbReference type="GO" id="GO:0034220">
    <property type="term" value="P:monoatomic ion transmembrane transport"/>
    <property type="evidence" value="ECO:0007669"/>
    <property type="project" value="UniProtKB-KW"/>
</dbReference>
<evidence type="ECO:0000256" key="5">
    <source>
        <dbReference type="ARBA" id="ARBA00023303"/>
    </source>
</evidence>
<dbReference type="EMBL" id="OU895880">
    <property type="protein sequence ID" value="CAG9810532.1"/>
    <property type="molecule type" value="Genomic_DNA"/>
</dbReference>
<feature type="transmembrane region" description="Helical" evidence="8">
    <location>
        <begin position="557"/>
        <end position="580"/>
    </location>
</feature>
<accession>A0A9N9S5L3</accession>
<proteinExistence type="predicted"/>
<name>A0A9N9S5L3_9DIPT</name>
<evidence type="ECO:0000256" key="4">
    <source>
        <dbReference type="ARBA" id="ARBA00023065"/>
    </source>
</evidence>
<reference evidence="9" key="1">
    <citation type="submission" date="2022-01" db="EMBL/GenBank/DDBJ databases">
        <authorList>
            <person name="King R."/>
        </authorList>
    </citation>
    <scope>NUCLEOTIDE SEQUENCE</scope>
</reference>
<evidence type="ECO:0000256" key="7">
    <source>
        <dbReference type="SAM" id="MobiDB-lite"/>
    </source>
</evidence>
<evidence type="ECO:0000256" key="8">
    <source>
        <dbReference type="SAM" id="Phobius"/>
    </source>
</evidence>
<gene>
    <name evidence="9" type="ORF">CHIRRI_LOCUS13345</name>
</gene>
<feature type="transmembrane region" description="Helical" evidence="8">
    <location>
        <begin position="592"/>
        <end position="610"/>
    </location>
</feature>
<keyword evidence="3" id="KW-0040">ANK repeat</keyword>
<keyword evidence="1" id="KW-0813">Transport</keyword>
<dbReference type="GO" id="GO:1902495">
    <property type="term" value="C:transmembrane transporter complex"/>
    <property type="evidence" value="ECO:0007669"/>
    <property type="project" value="TreeGrafter"/>
</dbReference>
<dbReference type="OrthoDB" id="7787979at2759"/>
<feature type="coiled-coil region" evidence="6">
    <location>
        <begin position="892"/>
        <end position="926"/>
    </location>
</feature>